<dbReference type="GO" id="GO:0005829">
    <property type="term" value="C:cytosol"/>
    <property type="evidence" value="ECO:0007669"/>
    <property type="project" value="TreeGrafter"/>
</dbReference>
<keyword evidence="3" id="KW-0963">Cytoplasm</keyword>
<dbReference type="GO" id="GO:0030527">
    <property type="term" value="F:structural constituent of chromatin"/>
    <property type="evidence" value="ECO:0007669"/>
    <property type="project" value="InterPro"/>
</dbReference>
<keyword evidence="6" id="KW-0175">Coiled coil</keyword>
<dbReference type="HOGENOM" id="CLU_117503_0_0_6"/>
<dbReference type="GO" id="GO:0046983">
    <property type="term" value="F:protein dimerization activity"/>
    <property type="evidence" value="ECO:0007669"/>
    <property type="project" value="InterPro"/>
</dbReference>
<comment type="similarity">
    <text evidence="2 5">Belongs to the histone-like protein H-NS family.</text>
</comment>
<proteinExistence type="inferred from homology"/>
<dbReference type="InterPro" id="IPR027444">
    <property type="entry name" value="H-NS_C_dom"/>
</dbReference>
<comment type="subcellular location">
    <subcellularLocation>
        <location evidence="1">Cytoplasm</location>
        <location evidence="1">Nucleoid</location>
    </subcellularLocation>
</comment>
<dbReference type="GO" id="GO:0001217">
    <property type="term" value="F:DNA-binding transcription repressor activity"/>
    <property type="evidence" value="ECO:0007669"/>
    <property type="project" value="TreeGrafter"/>
</dbReference>
<protein>
    <recommendedName>
        <fullName evidence="5">DNA-binding protein</fullName>
    </recommendedName>
</protein>
<dbReference type="Pfam" id="PF00816">
    <property type="entry name" value="Histone_HNS"/>
    <property type="match status" value="1"/>
</dbReference>
<dbReference type="InterPro" id="IPR027454">
    <property type="entry name" value="Histone_HNS_N"/>
</dbReference>
<dbReference type="InterPro" id="IPR054180">
    <property type="entry name" value="H-NS-like_N"/>
</dbReference>
<dbReference type="Gene3D" id="4.10.430.10">
    <property type="entry name" value="Histone-like protein H-NS, C-terminal domain"/>
    <property type="match status" value="1"/>
</dbReference>
<keyword evidence="4 5" id="KW-0238">DNA-binding</keyword>
<dbReference type="GO" id="GO:0003680">
    <property type="term" value="F:minor groove of adenine-thymine-rich DNA binding"/>
    <property type="evidence" value="ECO:0007669"/>
    <property type="project" value="TreeGrafter"/>
</dbReference>
<dbReference type="InterPro" id="IPR037150">
    <property type="entry name" value="H-NS_C_dom_sf"/>
</dbReference>
<organism evidence="8">
    <name type="scientific">Histophilus somni (strain 129Pt)</name>
    <name type="common">Haemophilus somnus</name>
    <dbReference type="NCBI Taxonomy" id="205914"/>
    <lineage>
        <taxon>Bacteria</taxon>
        <taxon>Pseudomonadati</taxon>
        <taxon>Pseudomonadota</taxon>
        <taxon>Gammaproteobacteria</taxon>
        <taxon>Pasteurellales</taxon>
        <taxon>Pasteurellaceae</taxon>
        <taxon>Histophilus</taxon>
    </lineage>
</organism>
<name>Q0I2J8_HISS1</name>
<evidence type="ECO:0000256" key="6">
    <source>
        <dbReference type="SAM" id="Coils"/>
    </source>
</evidence>
<evidence type="ECO:0000259" key="7">
    <source>
        <dbReference type="SMART" id="SM00528"/>
    </source>
</evidence>
<accession>Q0I2J8</accession>
<dbReference type="PIRSF" id="PIRSF002096">
    <property type="entry name" value="HnS"/>
    <property type="match status" value="1"/>
</dbReference>
<evidence type="ECO:0000256" key="1">
    <source>
        <dbReference type="ARBA" id="ARBA00004453"/>
    </source>
</evidence>
<dbReference type="GO" id="GO:0003681">
    <property type="term" value="F:bent DNA binding"/>
    <property type="evidence" value="ECO:0007669"/>
    <property type="project" value="TreeGrafter"/>
</dbReference>
<dbReference type="PANTHER" id="PTHR38097">
    <property type="match status" value="1"/>
</dbReference>
<dbReference type="KEGG" id="hso:HS_0787"/>
<sequence length="134" mass="15588">MSDLLKTLTSIRALRVATKEFTLQELESILEKFQLITNERRQLIEENQRKEQDRLERIAKYKALLAQDGLTLTDLVDDPTFTTKRPRKKIAPRKAKYQYTDQNGKVKTWTGQGRMPFSLQAELNTGKTLADFEI</sequence>
<dbReference type="GO" id="GO:0032993">
    <property type="term" value="C:protein-DNA complex"/>
    <property type="evidence" value="ECO:0007669"/>
    <property type="project" value="TreeGrafter"/>
</dbReference>
<evidence type="ECO:0000256" key="2">
    <source>
        <dbReference type="ARBA" id="ARBA00010610"/>
    </source>
</evidence>
<evidence type="ECO:0000256" key="3">
    <source>
        <dbReference type="ARBA" id="ARBA00022490"/>
    </source>
</evidence>
<dbReference type="EMBL" id="CP000436">
    <property type="protein sequence ID" value="ABI25062.1"/>
    <property type="molecule type" value="Genomic_DNA"/>
</dbReference>
<dbReference type="AlphaFoldDB" id="Q0I2J8"/>
<dbReference type="GO" id="GO:0009295">
    <property type="term" value="C:nucleoid"/>
    <property type="evidence" value="ECO:0007669"/>
    <property type="project" value="UniProtKB-SubCell"/>
</dbReference>
<feature type="coiled-coil region" evidence="6">
    <location>
        <begin position="26"/>
        <end position="53"/>
    </location>
</feature>
<gene>
    <name evidence="8" type="primary">hns</name>
    <name evidence="8" type="ordered locus">HS_0787</name>
</gene>
<feature type="domain" description="DNA-binding protein H-NS-like C-terminal" evidence="7">
    <location>
        <begin position="87"/>
        <end position="134"/>
    </location>
</feature>
<dbReference type="SUPFAM" id="SSF81273">
    <property type="entry name" value="H-NS histone-like proteins"/>
    <property type="match status" value="2"/>
</dbReference>
<evidence type="ECO:0000256" key="5">
    <source>
        <dbReference type="PIRNR" id="PIRNR002096"/>
    </source>
</evidence>
<dbReference type="PANTHER" id="PTHR38097:SF2">
    <property type="entry name" value="DNA-BINDING PROTEIN STPA"/>
    <property type="match status" value="1"/>
</dbReference>
<dbReference type="SMART" id="SM00528">
    <property type="entry name" value="HNS"/>
    <property type="match status" value="1"/>
</dbReference>
<dbReference type="Gene3D" id="1.10.287.1050">
    <property type="entry name" value="H-NS histone-like proteins"/>
    <property type="match status" value="1"/>
</dbReference>
<evidence type="ECO:0000313" key="8">
    <source>
        <dbReference type="EMBL" id="ABI25062.1"/>
    </source>
</evidence>
<dbReference type="GO" id="GO:0000976">
    <property type="term" value="F:transcription cis-regulatory region binding"/>
    <property type="evidence" value="ECO:0007669"/>
    <property type="project" value="TreeGrafter"/>
</dbReference>
<reference evidence="8" key="1">
    <citation type="submission" date="2006-08" db="EMBL/GenBank/DDBJ databases">
        <title>Complete genome sequence of Haemophilus somnus 129PT.</title>
        <authorList>
            <person name="Copeland A."/>
            <person name="Lucas S."/>
            <person name="Lapidus A."/>
            <person name="Barry K."/>
            <person name="Glavina del Rio T."/>
            <person name="Hammon N."/>
            <person name="Dalin E."/>
            <person name="Tice H."/>
            <person name="Pitluck S."/>
            <person name="Brettin T.S."/>
            <person name="Bruce D."/>
            <person name="Challacombe J.F."/>
            <person name="Chertkov O."/>
            <person name="Detter J.C."/>
            <person name="Gilna P."/>
            <person name="Han S."/>
            <person name="Misra M."/>
            <person name="Tapia R."/>
            <person name="Thayer N.N."/>
            <person name="Xie G."/>
            <person name="Inzana T.J."/>
            <person name="Duncan A.J."/>
            <person name="Siddaramppa S."/>
            <person name="Richardson P."/>
        </authorList>
    </citation>
    <scope>NUCLEOTIDE SEQUENCE</scope>
    <source>
        <strain evidence="8">129PT</strain>
    </source>
</reference>
<dbReference type="InterPro" id="IPR001801">
    <property type="entry name" value="Histone_HNS"/>
</dbReference>
<evidence type="ECO:0000256" key="4">
    <source>
        <dbReference type="ARBA" id="ARBA00023125"/>
    </source>
</evidence>
<dbReference type="eggNOG" id="COG2916">
    <property type="taxonomic scope" value="Bacteria"/>
</dbReference>
<dbReference type="Pfam" id="PF22470">
    <property type="entry name" value="Histone_HNS_N"/>
    <property type="match status" value="1"/>
</dbReference>